<dbReference type="InterPro" id="IPR022148">
    <property type="entry name" value="CopG_antitoxin"/>
</dbReference>
<proteinExistence type="predicted"/>
<comment type="caution">
    <text evidence="1">The sequence shown here is derived from an EMBL/GenBank/DDBJ whole genome shotgun (WGS) entry which is preliminary data.</text>
</comment>
<dbReference type="Pfam" id="PF12441">
    <property type="entry name" value="CopG_antitoxin"/>
    <property type="match status" value="1"/>
</dbReference>
<dbReference type="EMBL" id="PFJG01000050">
    <property type="protein sequence ID" value="PIX67924.1"/>
    <property type="molecule type" value="Genomic_DNA"/>
</dbReference>
<dbReference type="Proteomes" id="UP000229531">
    <property type="component" value="Unassembled WGS sequence"/>
</dbReference>
<reference evidence="2" key="1">
    <citation type="submission" date="2017-09" db="EMBL/GenBank/DDBJ databases">
        <title>Depth-based differentiation of microbial function through sediment-hosted aquifers and enrichment of novel symbionts in the deep terrestrial subsurface.</title>
        <authorList>
            <person name="Probst A.J."/>
            <person name="Ladd B."/>
            <person name="Jarett J.K."/>
            <person name="Geller-Mcgrath D.E."/>
            <person name="Sieber C.M.K."/>
            <person name="Emerson J.B."/>
            <person name="Anantharaman K."/>
            <person name="Thomas B.C."/>
            <person name="Malmstrom R."/>
            <person name="Stieglmeier M."/>
            <person name="Klingl A."/>
            <person name="Woyke T."/>
            <person name="Ryan C.M."/>
            <person name="Banfield J.F."/>
        </authorList>
    </citation>
    <scope>NUCLEOTIDE SEQUENCE [LARGE SCALE GENOMIC DNA]</scope>
</reference>
<name>A0A2M7LIP6_9BACT</name>
<dbReference type="AlphaFoldDB" id="A0A2M7LIP6"/>
<protein>
    <submittedName>
        <fullName evidence="1">Uncharacterized protein</fullName>
    </submittedName>
</protein>
<gene>
    <name evidence="1" type="ORF">COZ41_02450</name>
</gene>
<accession>A0A2M7LIP6</accession>
<organism evidence="1 2">
    <name type="scientific">Candidatus Shapirobacteria bacterium CG_4_10_14_3_um_filter_35_13</name>
    <dbReference type="NCBI Taxonomy" id="1974873"/>
    <lineage>
        <taxon>Bacteria</taxon>
        <taxon>Candidatus Shapironibacteriota</taxon>
    </lineage>
</organism>
<evidence type="ECO:0000313" key="2">
    <source>
        <dbReference type="Proteomes" id="UP000229531"/>
    </source>
</evidence>
<sequence length="97" mass="11661">MPKFKNEDEEREFWAKHDLMEYFSKPIKLKLPNLKLSNELISFRLPSGLLDVIKIEAHKRDMPYQSLMKLRPYDLFMGKADKISTRLPRNFKKNFSQ</sequence>
<evidence type="ECO:0000313" key="1">
    <source>
        <dbReference type="EMBL" id="PIX67924.1"/>
    </source>
</evidence>